<evidence type="ECO:0000313" key="3">
    <source>
        <dbReference type="Proteomes" id="UP001589740"/>
    </source>
</evidence>
<protein>
    <submittedName>
        <fullName evidence="2">Phospholipase D-like domain-containing protein</fullName>
    </submittedName>
</protein>
<name>A0ABV5Z4M1_9STAP</name>
<dbReference type="Gene3D" id="3.30.870.10">
    <property type="entry name" value="Endonuclease Chain A"/>
    <property type="match status" value="1"/>
</dbReference>
<comment type="caution">
    <text evidence="2">The sequence shown here is derived from an EMBL/GenBank/DDBJ whole genome shotgun (WGS) entry which is preliminary data.</text>
</comment>
<sequence length="209" mass="23927">MSIDLMDKDFGSKFHIELSTTNETLRIMSPFISYKTASYLANCLKNKSMDCTIITRFNREEFLQGANSLEGIEALLKSGASVYALQHLHSKLYIFDDRSAILGSANFSMNGFFKNHELGIFVKEEEAFVGNIVEYANQLLDSIKYAGDFEVTQDRIDEEKKQISELISKRTSKSTDYKNTHRWGAIINQDENEREKKKIYGDNIMDPGF</sequence>
<accession>A0ABV5Z4M1</accession>
<dbReference type="InterPro" id="IPR059166">
    <property type="entry name" value="PLD-like_cat"/>
</dbReference>
<dbReference type="SMART" id="SM00155">
    <property type="entry name" value="PLDc"/>
    <property type="match status" value="1"/>
</dbReference>
<dbReference type="PROSITE" id="PS50035">
    <property type="entry name" value="PLD"/>
    <property type="match status" value="1"/>
</dbReference>
<dbReference type="EMBL" id="JBHMAH010000027">
    <property type="protein sequence ID" value="MFB9861039.1"/>
    <property type="molecule type" value="Genomic_DNA"/>
</dbReference>
<keyword evidence="3" id="KW-1185">Reference proteome</keyword>
<dbReference type="CDD" id="cd09176">
    <property type="entry name" value="PLDc_unchar6"/>
    <property type="match status" value="1"/>
</dbReference>
<dbReference type="Proteomes" id="UP001589740">
    <property type="component" value="Unassembled WGS sequence"/>
</dbReference>
<evidence type="ECO:0000313" key="2">
    <source>
        <dbReference type="EMBL" id="MFB9861039.1"/>
    </source>
</evidence>
<dbReference type="SUPFAM" id="SSF56024">
    <property type="entry name" value="Phospholipase D/nuclease"/>
    <property type="match status" value="1"/>
</dbReference>
<dbReference type="RefSeq" id="WP_380570608.1">
    <property type="nucleotide sequence ID" value="NZ_JBHMAH010000027.1"/>
</dbReference>
<reference evidence="2 3" key="1">
    <citation type="submission" date="2024-09" db="EMBL/GenBank/DDBJ databases">
        <authorList>
            <person name="Sun Q."/>
            <person name="Mori K."/>
        </authorList>
    </citation>
    <scope>NUCLEOTIDE SEQUENCE [LARGE SCALE GENOMIC DNA]</scope>
    <source>
        <strain evidence="2 3">JCM 12822</strain>
    </source>
</reference>
<organism evidence="2 3">
    <name type="scientific">Salinicoccus siamensis</name>
    <dbReference type="NCBI Taxonomy" id="381830"/>
    <lineage>
        <taxon>Bacteria</taxon>
        <taxon>Bacillati</taxon>
        <taxon>Bacillota</taxon>
        <taxon>Bacilli</taxon>
        <taxon>Bacillales</taxon>
        <taxon>Staphylococcaceae</taxon>
        <taxon>Salinicoccus</taxon>
    </lineage>
</organism>
<dbReference type="InterPro" id="IPR025202">
    <property type="entry name" value="PLD-like_dom"/>
</dbReference>
<evidence type="ECO:0000259" key="1">
    <source>
        <dbReference type="PROSITE" id="PS50035"/>
    </source>
</evidence>
<dbReference type="Pfam" id="PF13091">
    <property type="entry name" value="PLDc_2"/>
    <property type="match status" value="1"/>
</dbReference>
<dbReference type="InterPro" id="IPR001736">
    <property type="entry name" value="PLipase_D/transphosphatidylase"/>
</dbReference>
<feature type="domain" description="PLD phosphodiesterase" evidence="1">
    <location>
        <begin position="84"/>
        <end position="111"/>
    </location>
</feature>
<proteinExistence type="predicted"/>
<gene>
    <name evidence="2" type="ORF">ACFFLE_07960</name>
</gene>